<keyword evidence="2" id="KW-0812">Transmembrane</keyword>
<proteinExistence type="inferred from homology"/>
<keyword evidence="5" id="KW-0489">Methyltransferase</keyword>
<keyword evidence="5" id="KW-0808">Transferase</keyword>
<keyword evidence="7" id="KW-1185">Reference proteome</keyword>
<gene>
    <name evidence="6" type="ORF">PHLGIDRAFT_43005</name>
</gene>
<evidence type="ECO:0000313" key="7">
    <source>
        <dbReference type="Proteomes" id="UP000053257"/>
    </source>
</evidence>
<keyword evidence="5" id="KW-0949">S-adenosyl-L-methionine</keyword>
<sequence>LHISAALIIAGTIIRVASYRHLGRFFTLQLAIRDGHKLVKDGPYRVVRHPAYTGGLLALLGDLCYQLGPASIWAQLGLWQSIPACIFGITKICLAAYINVVALMLRVNEEDRVLREQFRGEWEAWARQTQYKLVPFVY</sequence>
<comment type="catalytic activity">
    <reaction evidence="5">
        <text>[protein]-C-terminal S-[(2E,6E)-farnesyl]-L-cysteine + S-adenosyl-L-methionine = [protein]-C-terminal S-[(2E,6E)-farnesyl]-L-cysteine methyl ester + S-adenosyl-L-homocysteine</text>
        <dbReference type="Rhea" id="RHEA:21672"/>
        <dbReference type="Rhea" id="RHEA-COMP:12125"/>
        <dbReference type="Rhea" id="RHEA-COMP:12126"/>
        <dbReference type="ChEBI" id="CHEBI:57856"/>
        <dbReference type="ChEBI" id="CHEBI:59789"/>
        <dbReference type="ChEBI" id="CHEBI:90510"/>
        <dbReference type="ChEBI" id="CHEBI:90511"/>
        <dbReference type="EC" id="2.1.1.100"/>
    </reaction>
</comment>
<comment type="subcellular location">
    <subcellularLocation>
        <location evidence="5">Endoplasmic reticulum membrane</location>
        <topology evidence="5">Multi-pass membrane protein</topology>
    </subcellularLocation>
    <subcellularLocation>
        <location evidence="1">Membrane</location>
        <topology evidence="1">Multi-pass membrane protein</topology>
    </subcellularLocation>
</comment>
<evidence type="ECO:0000313" key="6">
    <source>
        <dbReference type="EMBL" id="KIP03725.1"/>
    </source>
</evidence>
<dbReference type="GO" id="GO:0032259">
    <property type="term" value="P:methylation"/>
    <property type="evidence" value="ECO:0007669"/>
    <property type="project" value="UniProtKB-KW"/>
</dbReference>
<comment type="similarity">
    <text evidence="5">Belongs to the class VI-like SAM-binding methyltransferase superfamily. Isoprenylcysteine carboxyl methyltransferase family.</text>
</comment>
<dbReference type="EC" id="2.1.1.100" evidence="5"/>
<feature type="non-terminal residue" evidence="6">
    <location>
        <position position="138"/>
    </location>
</feature>
<dbReference type="PANTHER" id="PTHR12714:SF9">
    <property type="entry name" value="PROTEIN-S-ISOPRENYLCYSTEINE O-METHYLTRANSFERASE"/>
    <property type="match status" value="1"/>
</dbReference>
<keyword evidence="5" id="KW-0256">Endoplasmic reticulum</keyword>
<dbReference type="HOGENOM" id="CLU_065200_6_2_1"/>
<dbReference type="PANTHER" id="PTHR12714">
    <property type="entry name" value="PROTEIN-S ISOPRENYLCYSTEINE O-METHYLTRANSFERASE"/>
    <property type="match status" value="1"/>
</dbReference>
<protein>
    <recommendedName>
        <fullName evidence="5">Protein-S-isoprenylcysteine O-methyltransferase</fullName>
        <ecNumber evidence="5">2.1.1.100</ecNumber>
    </recommendedName>
</protein>
<evidence type="ECO:0000256" key="3">
    <source>
        <dbReference type="ARBA" id="ARBA00022989"/>
    </source>
</evidence>
<dbReference type="Gene3D" id="1.20.120.1630">
    <property type="match status" value="1"/>
</dbReference>
<dbReference type="GO" id="GO:0004671">
    <property type="term" value="F:protein C-terminal S-isoprenylcysteine carboxyl O-methyltransferase activity"/>
    <property type="evidence" value="ECO:0007669"/>
    <property type="project" value="UniProtKB-EC"/>
</dbReference>
<evidence type="ECO:0000256" key="2">
    <source>
        <dbReference type="ARBA" id="ARBA00022692"/>
    </source>
</evidence>
<dbReference type="Proteomes" id="UP000053257">
    <property type="component" value="Unassembled WGS sequence"/>
</dbReference>
<feature type="non-terminal residue" evidence="6">
    <location>
        <position position="1"/>
    </location>
</feature>
<dbReference type="Pfam" id="PF04140">
    <property type="entry name" value="ICMT"/>
    <property type="match status" value="1"/>
</dbReference>
<evidence type="ECO:0000256" key="4">
    <source>
        <dbReference type="ARBA" id="ARBA00023136"/>
    </source>
</evidence>
<dbReference type="EMBL" id="KN840603">
    <property type="protein sequence ID" value="KIP03725.1"/>
    <property type="molecule type" value="Genomic_DNA"/>
</dbReference>
<evidence type="ECO:0000256" key="5">
    <source>
        <dbReference type="RuleBase" id="RU362022"/>
    </source>
</evidence>
<name>A0A0C3S5T3_PHLG1</name>
<organism evidence="6 7">
    <name type="scientific">Phlebiopsis gigantea (strain 11061_1 CR5-6)</name>
    <name type="common">White-rot fungus</name>
    <name type="synonym">Peniophora gigantea</name>
    <dbReference type="NCBI Taxonomy" id="745531"/>
    <lineage>
        <taxon>Eukaryota</taxon>
        <taxon>Fungi</taxon>
        <taxon>Dikarya</taxon>
        <taxon>Basidiomycota</taxon>
        <taxon>Agaricomycotina</taxon>
        <taxon>Agaricomycetes</taxon>
        <taxon>Polyporales</taxon>
        <taxon>Phanerochaetaceae</taxon>
        <taxon>Phlebiopsis</taxon>
    </lineage>
</organism>
<reference evidence="6 7" key="1">
    <citation type="journal article" date="2014" name="PLoS Genet.">
        <title>Analysis of the Phlebiopsis gigantea genome, transcriptome and secretome provides insight into its pioneer colonization strategies of wood.</title>
        <authorList>
            <person name="Hori C."/>
            <person name="Ishida T."/>
            <person name="Igarashi K."/>
            <person name="Samejima M."/>
            <person name="Suzuki H."/>
            <person name="Master E."/>
            <person name="Ferreira P."/>
            <person name="Ruiz-Duenas F.J."/>
            <person name="Held B."/>
            <person name="Canessa P."/>
            <person name="Larrondo L.F."/>
            <person name="Schmoll M."/>
            <person name="Druzhinina I.S."/>
            <person name="Kubicek C.P."/>
            <person name="Gaskell J.A."/>
            <person name="Kersten P."/>
            <person name="St John F."/>
            <person name="Glasner J."/>
            <person name="Sabat G."/>
            <person name="Splinter BonDurant S."/>
            <person name="Syed K."/>
            <person name="Yadav J."/>
            <person name="Mgbeahuruike A.C."/>
            <person name="Kovalchuk A."/>
            <person name="Asiegbu F.O."/>
            <person name="Lackner G."/>
            <person name="Hoffmeister D."/>
            <person name="Rencoret J."/>
            <person name="Gutierrez A."/>
            <person name="Sun H."/>
            <person name="Lindquist E."/>
            <person name="Barry K."/>
            <person name="Riley R."/>
            <person name="Grigoriev I.V."/>
            <person name="Henrissat B."/>
            <person name="Kues U."/>
            <person name="Berka R.M."/>
            <person name="Martinez A.T."/>
            <person name="Covert S.F."/>
            <person name="Blanchette R.A."/>
            <person name="Cullen D."/>
        </authorList>
    </citation>
    <scope>NUCLEOTIDE SEQUENCE [LARGE SCALE GENOMIC DNA]</scope>
    <source>
        <strain evidence="6 7">11061_1 CR5-6</strain>
    </source>
</reference>
<dbReference type="AlphaFoldDB" id="A0A0C3S5T3"/>
<keyword evidence="4" id="KW-0472">Membrane</keyword>
<keyword evidence="3" id="KW-1133">Transmembrane helix</keyword>
<dbReference type="InterPro" id="IPR007269">
    <property type="entry name" value="ICMT_MeTrfase"/>
</dbReference>
<accession>A0A0C3S5T3</accession>
<evidence type="ECO:0000256" key="1">
    <source>
        <dbReference type="ARBA" id="ARBA00004141"/>
    </source>
</evidence>
<dbReference type="GO" id="GO:0005789">
    <property type="term" value="C:endoplasmic reticulum membrane"/>
    <property type="evidence" value="ECO:0007669"/>
    <property type="project" value="UniProtKB-SubCell"/>
</dbReference>
<dbReference type="OrthoDB" id="422086at2759"/>